<dbReference type="Proteomes" id="UP000504606">
    <property type="component" value="Unplaced"/>
</dbReference>
<keyword evidence="17" id="KW-1185">Reference proteome</keyword>
<dbReference type="InterPro" id="IPR044743">
    <property type="entry name" value="Ubl_USP48"/>
</dbReference>
<dbReference type="GO" id="GO:0004197">
    <property type="term" value="F:cysteine-type endopeptidase activity"/>
    <property type="evidence" value="ECO:0007669"/>
    <property type="project" value="InterPro"/>
</dbReference>
<evidence type="ECO:0000256" key="6">
    <source>
        <dbReference type="ARBA" id="ARBA00022490"/>
    </source>
</evidence>
<feature type="region of interest" description="Disordered" evidence="14">
    <location>
        <begin position="770"/>
        <end position="818"/>
    </location>
</feature>
<dbReference type="GO" id="GO:0004843">
    <property type="term" value="F:cysteine-type deubiquitinase activity"/>
    <property type="evidence" value="ECO:0007669"/>
    <property type="project" value="UniProtKB-EC"/>
</dbReference>
<reference evidence="18" key="2">
    <citation type="submission" date="2025-08" db="UniProtKB">
        <authorList>
            <consortium name="RefSeq"/>
        </authorList>
    </citation>
    <scope>IDENTIFICATION</scope>
    <source>
        <tissue evidence="18">Whole organism</tissue>
    </source>
</reference>
<sequence length="1186" mass="134394">MAPMRKDVLDKAAWSWVESTDPSCVTDEHVLKAYRIQLTECRPGTCRRNCRGSPRCLSSLGEQRWITEPSEETVSNYVDDPNIDRRDSGSFIGLKNLGATCYVNSLLQLWFHNLQFRKAIYEWNPLEDPDEKQSLDNDESKFPITHVGHLQVLFANLQFSVRRYIDPSDFVHSLGLDVGQQQDAQEFSKLYISMLEDRLTTQTKPSVHDMISKNFRGEYLYVTKCSKCQEESRRPSTFYELDLNIQGHRTLCDSLAEFLHEEKLEGANRYHCAVCGDKQDAARCIRLKSLPPVLHLQLLRFVYDRSKGHKKKLNSVIQFPETLDMSEYTGLPPGSKVYNVSAVLLHMGSSAYSGHYIAHIKDSSTGNWHKYNDESVEKMEGKKLTLGSEEDGAETTPAKVKGRGQKNMKGFINSKNAYMLVYTLATENNDGNILGSPGVSNCSINPKANGVERCGISSNALEAEMIAWGLEKRLVDKVNEQNRKFEEWTTEETTKRETYKVQTQFHRNEMLDLCSQLCVGPKVLDGFDFVSTDWLSKCLHDGMGDESKTPAIDNTNEICPHGGVDPSRVTNMKIISIEAAEALYKRFGGGPRVQGPQALCFECVKNKCHELRLRSKITSDGKEITNLLKYRMDETERGYWVGKSTLKSWKSIVLRKLRPNSNTEGKEEQYNKEDNERYENDDHVGSTSGDSKNFQSEDEETDENEVATSTMHNSRKRSKPPSAKDRTISKKRLHLPDSTSQNGNSQENVISSSYQNGLDIVSEEMRIPPGCQDKREACSSSYNDEPNPDGNSSPSEDTKDDRKEEEFSEESTQTLEFNNDAMCVHGNLNVDPASRRLVPPRIWTIFLSYFPAAKEFPRNSQVCPACQEKEFEGQMVKDTHRKVAQAQKEALADLYLNKNRPNLDPASRKTRAVNGTICPVEGKEHFFVVSQEFVDRWRNFIGCSRRNSEPPLGLLNESLLCQHQRLLYDPTDPNDYDRRMVLVWPREWQDLQSFYSVDHELSGTRDSLTGEVSLSPVLCDECLRTRREALQAELCNYKRAKIYVRRVADDTKLDLGQSPVVDSADPEFHVSSAASAGGCESIRRSARSRKPRGDKELTVSSEQTLLELKVEIYRHFQVAPYDQHLTTLDGRPLEGADNTLGSLNVYPKSILLLRADEPSEDAAIMDDYIKSTAPEEGFKGTGLLSR</sequence>
<keyword evidence="8" id="KW-0677">Repeat</keyword>
<feature type="compositionally biased region" description="Polar residues" evidence="14">
    <location>
        <begin position="685"/>
        <end position="694"/>
    </location>
</feature>
<dbReference type="InterPro" id="IPR000626">
    <property type="entry name" value="Ubiquitin-like_dom"/>
</dbReference>
<dbReference type="GO" id="GO:0006508">
    <property type="term" value="P:proteolysis"/>
    <property type="evidence" value="ECO:0007669"/>
    <property type="project" value="UniProtKB-KW"/>
</dbReference>
<reference evidence="18" key="1">
    <citation type="journal article" date="2018" name="Proc. Natl. Acad. Sci. U.S.A.">
        <title>Phylogenomics and the evolution of hemipteroid insects.</title>
        <authorList>
            <person name="Johnson K.P."/>
            <person name="Dietrich C.H."/>
            <person name="Friedrich F."/>
            <person name="Beutel R.G."/>
            <person name="Wipfler B."/>
            <person name="Peters R.S."/>
            <person name="Allen J.M."/>
            <person name="Petersen M."/>
            <person name="Donath A."/>
            <person name="Walden K.K."/>
            <person name="Kozlov A.M."/>
            <person name="Podsiadlowski L."/>
            <person name="Mayer C."/>
            <person name="Meusemann K."/>
            <person name="Vasilikopoulos A."/>
            <person name="Waterhouse R.M."/>
            <person name="Cameron S.L."/>
            <person name="Weirauch C."/>
            <person name="Swanson D.R."/>
            <person name="Percy D.M."/>
            <person name="Hardy N.B."/>
            <person name="Terry I."/>
            <person name="Liu S."/>
            <person name="Zhou X."/>
            <person name="Misof B."/>
            <person name="Robertson H.M."/>
            <person name="Yoshizawa K."/>
        </authorList>
    </citation>
    <scope>NUCLEOTIDE SEQUENCE</scope>
    <source>
        <tissue evidence="18">Whole organism</tissue>
    </source>
</reference>
<feature type="compositionally biased region" description="Basic and acidic residues" evidence="14">
    <location>
        <begin position="664"/>
        <end position="684"/>
    </location>
</feature>
<evidence type="ECO:0000313" key="18">
    <source>
        <dbReference type="RefSeq" id="XP_052123421.1"/>
    </source>
</evidence>
<evidence type="ECO:0000256" key="3">
    <source>
        <dbReference type="ARBA" id="ARBA00004496"/>
    </source>
</evidence>
<evidence type="ECO:0000256" key="2">
    <source>
        <dbReference type="ARBA" id="ARBA00004123"/>
    </source>
</evidence>
<dbReference type="PROSITE" id="PS00972">
    <property type="entry name" value="USP_1"/>
    <property type="match status" value="1"/>
</dbReference>
<dbReference type="PROSITE" id="PS50235">
    <property type="entry name" value="USP_3"/>
    <property type="match status" value="1"/>
</dbReference>
<feature type="region of interest" description="Disordered" evidence="14">
    <location>
        <begin position="660"/>
        <end position="749"/>
    </location>
</feature>
<gene>
    <name evidence="18" type="primary">LOC113205229</name>
</gene>
<dbReference type="RefSeq" id="XP_052123421.1">
    <property type="nucleotide sequence ID" value="XM_052267461.1"/>
</dbReference>
<dbReference type="SUPFAM" id="SSF54236">
    <property type="entry name" value="Ubiquitin-like"/>
    <property type="match status" value="1"/>
</dbReference>
<dbReference type="PANTHER" id="PTHR24006">
    <property type="entry name" value="UBIQUITIN CARBOXYL-TERMINAL HYDROLASE"/>
    <property type="match status" value="1"/>
</dbReference>
<evidence type="ECO:0000259" key="15">
    <source>
        <dbReference type="PROSITE" id="PS50053"/>
    </source>
</evidence>
<dbReference type="KEGG" id="foc:113205229"/>
<feature type="domain" description="USP" evidence="16">
    <location>
        <begin position="92"/>
        <end position="425"/>
    </location>
</feature>
<dbReference type="AlphaFoldDB" id="A0A9C6WVX1"/>
<feature type="compositionally biased region" description="Polar residues" evidence="14">
    <location>
        <begin position="778"/>
        <end position="795"/>
    </location>
</feature>
<evidence type="ECO:0000256" key="8">
    <source>
        <dbReference type="ARBA" id="ARBA00022737"/>
    </source>
</evidence>
<dbReference type="CDD" id="cd01795">
    <property type="entry name" value="Ubl_USP48"/>
    <property type="match status" value="1"/>
</dbReference>
<dbReference type="InterPro" id="IPR029071">
    <property type="entry name" value="Ubiquitin-like_domsf"/>
</dbReference>
<feature type="domain" description="Ubiquitin-like" evidence="15">
    <location>
        <begin position="1082"/>
        <end position="1160"/>
    </location>
</feature>
<dbReference type="InterPro" id="IPR028889">
    <property type="entry name" value="USP"/>
</dbReference>
<dbReference type="InterPro" id="IPR033841">
    <property type="entry name" value="Pep_USP48"/>
</dbReference>
<dbReference type="GO" id="GO:0005829">
    <property type="term" value="C:cytosol"/>
    <property type="evidence" value="ECO:0007669"/>
    <property type="project" value="TreeGrafter"/>
</dbReference>
<dbReference type="Pfam" id="PF00443">
    <property type="entry name" value="UCH"/>
    <property type="match status" value="1"/>
</dbReference>
<evidence type="ECO:0000256" key="11">
    <source>
        <dbReference type="ARBA" id="ARBA00022807"/>
    </source>
</evidence>
<evidence type="ECO:0000256" key="10">
    <source>
        <dbReference type="ARBA" id="ARBA00022801"/>
    </source>
</evidence>
<dbReference type="EC" id="3.4.19.12" evidence="5"/>
<dbReference type="SUPFAM" id="SSF54001">
    <property type="entry name" value="Cysteine proteinases"/>
    <property type="match status" value="1"/>
</dbReference>
<dbReference type="InterPro" id="IPR001394">
    <property type="entry name" value="Peptidase_C19_UCH"/>
</dbReference>
<keyword evidence="10 18" id="KW-0378">Hydrolase</keyword>
<comment type="catalytic activity">
    <reaction evidence="1">
        <text>Thiol-dependent hydrolysis of ester, thioester, amide, peptide and isopeptide bonds formed by the C-terminal Gly of ubiquitin (a 76-residue protein attached to proteins as an intracellular targeting signal).</text>
        <dbReference type="EC" id="3.4.19.12"/>
    </reaction>
</comment>
<organism evidence="17 18">
    <name type="scientific">Frankliniella occidentalis</name>
    <name type="common">Western flower thrips</name>
    <name type="synonym">Euthrips occidentalis</name>
    <dbReference type="NCBI Taxonomy" id="133901"/>
    <lineage>
        <taxon>Eukaryota</taxon>
        <taxon>Metazoa</taxon>
        <taxon>Ecdysozoa</taxon>
        <taxon>Arthropoda</taxon>
        <taxon>Hexapoda</taxon>
        <taxon>Insecta</taxon>
        <taxon>Pterygota</taxon>
        <taxon>Neoptera</taxon>
        <taxon>Paraneoptera</taxon>
        <taxon>Thysanoptera</taxon>
        <taxon>Terebrantia</taxon>
        <taxon>Thripoidea</taxon>
        <taxon>Thripidae</taxon>
        <taxon>Frankliniella</taxon>
    </lineage>
</organism>
<dbReference type="GeneID" id="113205229"/>
<evidence type="ECO:0000259" key="16">
    <source>
        <dbReference type="PROSITE" id="PS50235"/>
    </source>
</evidence>
<evidence type="ECO:0000256" key="12">
    <source>
        <dbReference type="ARBA" id="ARBA00023242"/>
    </source>
</evidence>
<evidence type="ECO:0000256" key="9">
    <source>
        <dbReference type="ARBA" id="ARBA00022786"/>
    </source>
</evidence>
<dbReference type="OrthoDB" id="8185451at2759"/>
<keyword evidence="6" id="KW-0963">Cytoplasm</keyword>
<evidence type="ECO:0000256" key="14">
    <source>
        <dbReference type="SAM" id="MobiDB-lite"/>
    </source>
</evidence>
<proteinExistence type="inferred from homology"/>
<evidence type="ECO:0000256" key="5">
    <source>
        <dbReference type="ARBA" id="ARBA00012759"/>
    </source>
</evidence>
<accession>A0A9C6WVX1</accession>
<dbReference type="InterPro" id="IPR018200">
    <property type="entry name" value="USP_CS"/>
</dbReference>
<evidence type="ECO:0000256" key="7">
    <source>
        <dbReference type="ARBA" id="ARBA00022670"/>
    </source>
</evidence>
<keyword evidence="12" id="KW-0539">Nucleus</keyword>
<dbReference type="PROSITE" id="PS50053">
    <property type="entry name" value="UBIQUITIN_2"/>
    <property type="match status" value="1"/>
</dbReference>
<dbReference type="GO" id="GO:0005634">
    <property type="term" value="C:nucleus"/>
    <property type="evidence" value="ECO:0007669"/>
    <property type="project" value="UniProtKB-SubCell"/>
</dbReference>
<evidence type="ECO:0000256" key="4">
    <source>
        <dbReference type="ARBA" id="ARBA00009085"/>
    </source>
</evidence>
<feature type="compositionally biased region" description="Polar residues" evidence="14">
    <location>
        <begin position="737"/>
        <end position="749"/>
    </location>
</feature>
<dbReference type="Gene3D" id="3.90.70.10">
    <property type="entry name" value="Cysteine proteinases"/>
    <property type="match status" value="1"/>
</dbReference>
<comment type="subcellular location">
    <subcellularLocation>
        <location evidence="3">Cytoplasm</location>
    </subcellularLocation>
    <subcellularLocation>
        <location evidence="2">Nucleus</location>
    </subcellularLocation>
</comment>
<evidence type="ECO:0000256" key="13">
    <source>
        <dbReference type="ARBA" id="ARBA00035173"/>
    </source>
</evidence>
<dbReference type="FunFam" id="3.90.70.10:FF:000029">
    <property type="entry name" value="ubiquitin carboxyl-terminal hydrolase 48 isoform X1"/>
    <property type="match status" value="1"/>
</dbReference>
<keyword evidence="7" id="KW-0645">Protease</keyword>
<keyword evidence="11" id="KW-0788">Thiol protease</keyword>
<protein>
    <recommendedName>
        <fullName evidence="13">Ubiquitin carboxyl-terminal hydrolase 48</fullName>
        <ecNumber evidence="5">3.4.19.12</ecNumber>
    </recommendedName>
</protein>
<dbReference type="GO" id="GO:0016579">
    <property type="term" value="P:protein deubiquitination"/>
    <property type="evidence" value="ECO:0007669"/>
    <property type="project" value="InterPro"/>
</dbReference>
<dbReference type="InterPro" id="IPR050164">
    <property type="entry name" value="Peptidase_C19"/>
</dbReference>
<feature type="compositionally biased region" description="Basic and acidic residues" evidence="14">
    <location>
        <begin position="796"/>
        <end position="805"/>
    </location>
</feature>
<name>A0A9C6WVX1_FRAOC</name>
<evidence type="ECO:0000313" key="17">
    <source>
        <dbReference type="Proteomes" id="UP000504606"/>
    </source>
</evidence>
<dbReference type="CDD" id="cd02668">
    <property type="entry name" value="Peptidase_C19L"/>
    <property type="match status" value="1"/>
</dbReference>
<evidence type="ECO:0000256" key="1">
    <source>
        <dbReference type="ARBA" id="ARBA00000707"/>
    </source>
</evidence>
<dbReference type="InterPro" id="IPR038765">
    <property type="entry name" value="Papain-like_cys_pep_sf"/>
</dbReference>
<feature type="compositionally biased region" description="Acidic residues" evidence="14">
    <location>
        <begin position="696"/>
        <end position="705"/>
    </location>
</feature>
<comment type="similarity">
    <text evidence="4">Belongs to the peptidase C19 family.</text>
</comment>
<dbReference type="PANTHER" id="PTHR24006:SF722">
    <property type="entry name" value="UBIQUITIN CARBOXYL-TERMINAL HYDROLASE 48"/>
    <property type="match status" value="1"/>
</dbReference>
<keyword evidence="9" id="KW-0833">Ubl conjugation pathway</keyword>